<dbReference type="SUPFAM" id="SSF51735">
    <property type="entry name" value="NAD(P)-binding Rossmann-fold domains"/>
    <property type="match status" value="1"/>
</dbReference>
<organism evidence="1 2">
    <name type="scientific">Brevibacterium sandarakinum</name>
    <dbReference type="NCBI Taxonomy" id="629680"/>
    <lineage>
        <taxon>Bacteria</taxon>
        <taxon>Bacillati</taxon>
        <taxon>Actinomycetota</taxon>
        <taxon>Actinomycetes</taxon>
        <taxon>Micrococcales</taxon>
        <taxon>Brevibacteriaceae</taxon>
        <taxon>Brevibacterium</taxon>
    </lineage>
</organism>
<evidence type="ECO:0008006" key="3">
    <source>
        <dbReference type="Google" id="ProtNLM"/>
    </source>
</evidence>
<dbReference type="Gene3D" id="3.40.50.720">
    <property type="entry name" value="NAD(P)-binding Rossmann-like Domain"/>
    <property type="match status" value="1"/>
</dbReference>
<dbReference type="RefSeq" id="WP_092107427.1">
    <property type="nucleotide sequence ID" value="NZ_LT629739.1"/>
</dbReference>
<sequence>MKSALIIGYGQIGEEIATQLSTTGIHTTVATRSGRASAPVAAAAAGNRTVTDVQSPAGNETVTDTGQTLHSPEAGTEITHIRIDAADRAQLHDAAAGSDVIFACAHAPYDSRKWEQTLPRLDSAIMDTAARLGIPVIFPESVYAFAGLGQAITESSPFAPVEDKGRIRQRLLEARREHPATTASVIAGDLLGSTAQPWSSVIKMCITAPISKGHRAIVPARTDVAHGITVIADLAAAMIRAAQLLEDVPAGTHRLLIAPSSNPTLGEITEFTHEHSGTKPRKPLALPRWTTRVAGVVERSMYELHQLSPIWYSPCVIESGDFAESLGTTDWRKGVTQML</sequence>
<dbReference type="OrthoDB" id="8205493at2"/>
<proteinExistence type="predicted"/>
<dbReference type="EMBL" id="LT629739">
    <property type="protein sequence ID" value="SDS97577.1"/>
    <property type="molecule type" value="Genomic_DNA"/>
</dbReference>
<accession>A0A1H1WJT1</accession>
<keyword evidence="2" id="KW-1185">Reference proteome</keyword>
<evidence type="ECO:0000313" key="1">
    <source>
        <dbReference type="EMBL" id="SDS97577.1"/>
    </source>
</evidence>
<name>A0A1H1WJT1_BRESA</name>
<dbReference type="STRING" id="629680.SAMN04489751_3398"/>
<gene>
    <name evidence="1" type="ORF">SAMN04489751_3398</name>
</gene>
<reference evidence="1" key="1">
    <citation type="submission" date="2016-10" db="EMBL/GenBank/DDBJ databases">
        <authorList>
            <person name="Varghese N."/>
            <person name="Submissions S."/>
        </authorList>
    </citation>
    <scope>NUCLEOTIDE SEQUENCE [LARGE SCALE GENOMIC DNA]</scope>
    <source>
        <strain evidence="1">DSM 22082</strain>
    </source>
</reference>
<protein>
    <recommendedName>
        <fullName evidence="3">Nucleoside-diphosphate-sugar epimerase</fullName>
    </recommendedName>
</protein>
<dbReference type="AlphaFoldDB" id="A0A1H1WJT1"/>
<dbReference type="Proteomes" id="UP000199700">
    <property type="component" value="Chromosome"/>
</dbReference>
<dbReference type="InterPro" id="IPR036291">
    <property type="entry name" value="NAD(P)-bd_dom_sf"/>
</dbReference>
<evidence type="ECO:0000313" key="2">
    <source>
        <dbReference type="Proteomes" id="UP000199700"/>
    </source>
</evidence>